<evidence type="ECO:0000313" key="1">
    <source>
        <dbReference type="EMBL" id="QIX20765.1"/>
    </source>
</evidence>
<sequence length="159" mass="17633">MTDIVLPIRWIDHARKENADHFWGHPCVKASVGAVGKNPTLDPFSDINALVDSGCQMCMIDPAIPEHLGIKPHRFSVSRGNTGTIEGQRVFDIAIFFSEIGKVFSVEMMETPIHDGDPFSVILGRSFLLSWDIHLLAHPSVSKLVLPQGRAYDSQRNSI</sequence>
<reference evidence="2 3" key="1">
    <citation type="submission" date="2020-04" db="EMBL/GenBank/DDBJ databases">
        <title>FDA dAtabase for Regulatory Grade micrObial Sequences (FDA-ARGOS): Supporting development and validation of Infectious Disease Dx tests.</title>
        <authorList>
            <person name="Sciortino C."/>
            <person name="Tallon L."/>
            <person name="Sadzewicz L."/>
            <person name="Vavikolanu K."/>
            <person name="Mehta A."/>
            <person name="Aluvathingal J."/>
            <person name="Nadendla S."/>
            <person name="Nandy P."/>
            <person name="Geyer C."/>
            <person name="Yan Y."/>
            <person name="Sichtig H."/>
        </authorList>
    </citation>
    <scope>NUCLEOTIDE SEQUENCE [LARGE SCALE GENOMIC DNA]</scope>
    <source>
        <strain evidence="2 3">FDAARGOS_633</strain>
    </source>
</reference>
<dbReference type="EMBL" id="CP050898">
    <property type="protein sequence ID" value="QIX20765.1"/>
    <property type="molecule type" value="Genomic_DNA"/>
</dbReference>
<name>A0A6H0ZKP6_9HYPH</name>
<dbReference type="InterPro" id="IPR021109">
    <property type="entry name" value="Peptidase_aspartic_dom_sf"/>
</dbReference>
<dbReference type="AlphaFoldDB" id="A0A6H0ZKP6"/>
<proteinExistence type="predicted"/>
<evidence type="ECO:0000313" key="2">
    <source>
        <dbReference type="EMBL" id="QIX21415.1"/>
    </source>
</evidence>
<dbReference type="Gene3D" id="2.40.70.10">
    <property type="entry name" value="Acid Proteases"/>
    <property type="match status" value="1"/>
</dbReference>
<dbReference type="SUPFAM" id="SSF50630">
    <property type="entry name" value="Acid proteases"/>
    <property type="match status" value="1"/>
</dbReference>
<dbReference type="EMBL" id="CP050898">
    <property type="protein sequence ID" value="QIX21415.1"/>
    <property type="molecule type" value="Genomic_DNA"/>
</dbReference>
<dbReference type="Proteomes" id="UP000500870">
    <property type="component" value="Chromosome 1"/>
</dbReference>
<protein>
    <recommendedName>
        <fullName evidence="4">Peptidase A2 domain-containing protein</fullName>
    </recommendedName>
</protein>
<gene>
    <name evidence="1" type="ORF">FOB41_06290</name>
    <name evidence="2" type="ORF">FOB41_09850</name>
</gene>
<dbReference type="RefSeq" id="WP_136882715.1">
    <property type="nucleotide sequence ID" value="NZ_CP050898.1"/>
</dbReference>
<evidence type="ECO:0000313" key="3">
    <source>
        <dbReference type="Proteomes" id="UP000500870"/>
    </source>
</evidence>
<organism evidence="2 3">
    <name type="scientific">Agrobacterium pusense</name>
    <dbReference type="NCBI Taxonomy" id="648995"/>
    <lineage>
        <taxon>Bacteria</taxon>
        <taxon>Pseudomonadati</taxon>
        <taxon>Pseudomonadota</taxon>
        <taxon>Alphaproteobacteria</taxon>
        <taxon>Hyphomicrobiales</taxon>
        <taxon>Rhizobiaceae</taxon>
        <taxon>Rhizobium/Agrobacterium group</taxon>
        <taxon>Agrobacterium</taxon>
    </lineage>
</organism>
<accession>A0A6H0ZKP6</accession>
<evidence type="ECO:0008006" key="4">
    <source>
        <dbReference type="Google" id="ProtNLM"/>
    </source>
</evidence>